<dbReference type="Gene3D" id="1.20.1740.10">
    <property type="entry name" value="Amino acid/polyamine transporter I"/>
    <property type="match status" value="1"/>
</dbReference>
<evidence type="ECO:0000256" key="5">
    <source>
        <dbReference type="ARBA" id="ARBA00022989"/>
    </source>
</evidence>
<dbReference type="InterPro" id="IPR004841">
    <property type="entry name" value="AA-permease/SLC12A_dom"/>
</dbReference>
<dbReference type="InterPro" id="IPR050524">
    <property type="entry name" value="APC_YAT"/>
</dbReference>
<gene>
    <name evidence="10" type="ORF">BKCO1_4000043</name>
</gene>
<dbReference type="STRING" id="236234.A0A1J9QUU5"/>
<feature type="transmembrane region" description="Helical" evidence="8">
    <location>
        <begin position="119"/>
        <end position="141"/>
    </location>
</feature>
<evidence type="ECO:0000256" key="8">
    <source>
        <dbReference type="SAM" id="Phobius"/>
    </source>
</evidence>
<keyword evidence="4" id="KW-0029">Amino-acid transport</keyword>
<keyword evidence="11" id="KW-1185">Reference proteome</keyword>
<protein>
    <submittedName>
        <fullName evidence="10">Amino acid permease</fullName>
    </submittedName>
</protein>
<dbReference type="Pfam" id="PF00324">
    <property type="entry name" value="AA_permease"/>
    <property type="match status" value="1"/>
</dbReference>
<evidence type="ECO:0000313" key="11">
    <source>
        <dbReference type="Proteomes" id="UP000183809"/>
    </source>
</evidence>
<dbReference type="GO" id="GO:0016020">
    <property type="term" value="C:membrane"/>
    <property type="evidence" value="ECO:0007669"/>
    <property type="project" value="UniProtKB-SubCell"/>
</dbReference>
<evidence type="ECO:0000256" key="7">
    <source>
        <dbReference type="SAM" id="MobiDB-lite"/>
    </source>
</evidence>
<dbReference type="GO" id="GO:0015171">
    <property type="term" value="F:amino acid transmembrane transporter activity"/>
    <property type="evidence" value="ECO:0007669"/>
    <property type="project" value="TreeGrafter"/>
</dbReference>
<comment type="caution">
    <text evidence="10">The sequence shown here is derived from an EMBL/GenBank/DDBJ whole genome shotgun (WGS) entry which is preliminary data.</text>
</comment>
<dbReference type="OrthoDB" id="3900342at2759"/>
<feature type="compositionally biased region" description="Basic and acidic residues" evidence="7">
    <location>
        <begin position="1"/>
        <end position="25"/>
    </location>
</feature>
<name>A0A1J9QUU5_9PEZI</name>
<keyword evidence="5 8" id="KW-1133">Transmembrane helix</keyword>
<evidence type="ECO:0000256" key="4">
    <source>
        <dbReference type="ARBA" id="ARBA00022970"/>
    </source>
</evidence>
<accession>A0A1J9QUU5</accession>
<dbReference type="EMBL" id="MNUE01000040">
    <property type="protein sequence ID" value="OJD32169.1"/>
    <property type="molecule type" value="Genomic_DNA"/>
</dbReference>
<dbReference type="PIRSF" id="PIRSF006060">
    <property type="entry name" value="AA_transporter"/>
    <property type="match status" value="1"/>
</dbReference>
<evidence type="ECO:0000313" key="10">
    <source>
        <dbReference type="EMBL" id="OJD32169.1"/>
    </source>
</evidence>
<dbReference type="GeneID" id="31015714"/>
<feature type="domain" description="Amino acid permease/ SLC12A" evidence="9">
    <location>
        <begin position="51"/>
        <end position="504"/>
    </location>
</feature>
<feature type="transmembrane region" description="Helical" evidence="8">
    <location>
        <begin position="194"/>
        <end position="214"/>
    </location>
</feature>
<feature type="transmembrane region" description="Helical" evidence="8">
    <location>
        <begin position="234"/>
        <end position="252"/>
    </location>
</feature>
<proteinExistence type="predicted"/>
<feature type="transmembrane region" description="Helical" evidence="8">
    <location>
        <begin position="400"/>
        <end position="421"/>
    </location>
</feature>
<dbReference type="PROSITE" id="PS00218">
    <property type="entry name" value="AMINO_ACID_PERMEASE_1"/>
    <property type="match status" value="1"/>
</dbReference>
<organism evidence="10 11">
    <name type="scientific">Diplodia corticola</name>
    <dbReference type="NCBI Taxonomy" id="236234"/>
    <lineage>
        <taxon>Eukaryota</taxon>
        <taxon>Fungi</taxon>
        <taxon>Dikarya</taxon>
        <taxon>Ascomycota</taxon>
        <taxon>Pezizomycotina</taxon>
        <taxon>Dothideomycetes</taxon>
        <taxon>Dothideomycetes incertae sedis</taxon>
        <taxon>Botryosphaeriales</taxon>
        <taxon>Botryosphaeriaceae</taxon>
        <taxon>Diplodia</taxon>
    </lineage>
</organism>
<feature type="transmembrane region" description="Helical" evidence="8">
    <location>
        <begin position="367"/>
        <end position="388"/>
    </location>
</feature>
<feature type="transmembrane region" description="Helical" evidence="8">
    <location>
        <begin position="326"/>
        <end position="346"/>
    </location>
</feature>
<keyword evidence="6 8" id="KW-0472">Membrane</keyword>
<sequence length="542" mass="59071">MADSDMRQRKNDDIFIDGAETRSDESPVNNGGGGGDVEAATGLKRALKSRHLQMIAIGGIIGPGLLVGSGNALRLAGPGGILISFSLVGIIVFFVMQSLGELATLIPVTGSFTDYAGRFIDPALAFALGWAYWYLWVTVLANEYNAISLVVMYWTDVVPQWAWILIFWALFISLSMLGVLAYGEVEYWLSLIKVISISIFFILAICISSGGIGPQKIGFKYWEDPGAFADGINGVARTFVIAGTLYAGTEMVGITAGESSNPRKAVPRAISQVFWRILIFYIGMMFFIGILIPWTDARLIGKGSKTASSPLTISLADADIAPAAHLINGLIVVSVISAGNSALYVASRTIIHLAQSGMAPRWMGRTNAAGVPWAALLASNACACIAFLSQSSNAGVLYEALITLSGVATFIVWAVIEWVHIRFRQAMVAQGQSVEELPFKALWYPYGTYACLAANVFLIFFQGYTAFLNPFSAQDFVINYILIPVFILLAVVYKFWKKTEFVKLEEMDIYTGRREDLGPAGTEVEEVKKRSLWYRVRNLVVG</sequence>
<feature type="transmembrane region" description="Helical" evidence="8">
    <location>
        <begin position="54"/>
        <end position="73"/>
    </location>
</feature>
<feature type="transmembrane region" description="Helical" evidence="8">
    <location>
        <begin position="442"/>
        <end position="464"/>
    </location>
</feature>
<feature type="transmembrane region" description="Helical" evidence="8">
    <location>
        <begin position="79"/>
        <end position="99"/>
    </location>
</feature>
<dbReference type="PANTHER" id="PTHR43341">
    <property type="entry name" value="AMINO ACID PERMEASE"/>
    <property type="match status" value="1"/>
</dbReference>
<dbReference type="AlphaFoldDB" id="A0A1J9QUU5"/>
<feature type="transmembrane region" description="Helical" evidence="8">
    <location>
        <begin position="273"/>
        <end position="294"/>
    </location>
</feature>
<dbReference type="RefSeq" id="XP_020128429.1">
    <property type="nucleotide sequence ID" value="XM_020275453.1"/>
</dbReference>
<evidence type="ECO:0000256" key="6">
    <source>
        <dbReference type="ARBA" id="ARBA00023136"/>
    </source>
</evidence>
<evidence type="ECO:0000256" key="3">
    <source>
        <dbReference type="ARBA" id="ARBA00022692"/>
    </source>
</evidence>
<keyword evidence="3 8" id="KW-0812">Transmembrane</keyword>
<dbReference type="Proteomes" id="UP000183809">
    <property type="component" value="Unassembled WGS sequence"/>
</dbReference>
<evidence type="ECO:0000256" key="1">
    <source>
        <dbReference type="ARBA" id="ARBA00004141"/>
    </source>
</evidence>
<evidence type="ECO:0000256" key="2">
    <source>
        <dbReference type="ARBA" id="ARBA00022448"/>
    </source>
</evidence>
<evidence type="ECO:0000259" key="9">
    <source>
        <dbReference type="Pfam" id="PF00324"/>
    </source>
</evidence>
<dbReference type="InterPro" id="IPR004840">
    <property type="entry name" value="Amino_acid_permease_CS"/>
</dbReference>
<dbReference type="PANTHER" id="PTHR43341:SF26">
    <property type="entry name" value="GENERAL AMINO ACID PERMEASE AGP3"/>
    <property type="match status" value="1"/>
</dbReference>
<comment type="subcellular location">
    <subcellularLocation>
        <location evidence="1">Membrane</location>
        <topology evidence="1">Multi-pass membrane protein</topology>
    </subcellularLocation>
</comment>
<feature type="region of interest" description="Disordered" evidence="7">
    <location>
        <begin position="1"/>
        <end position="35"/>
    </location>
</feature>
<reference evidence="10 11" key="1">
    <citation type="submission" date="2016-10" db="EMBL/GenBank/DDBJ databases">
        <title>Proteomics and genomics reveal pathogen-plant mechanisms compatible with a hemibiotrophic lifestyle of Diplodia corticola.</title>
        <authorList>
            <person name="Fernandes I."/>
            <person name="De Jonge R."/>
            <person name="Van De Peer Y."/>
            <person name="Devreese B."/>
            <person name="Alves A."/>
            <person name="Esteves A.C."/>
        </authorList>
    </citation>
    <scope>NUCLEOTIDE SEQUENCE [LARGE SCALE GENOMIC DNA]</scope>
    <source>
        <strain evidence="10 11">CBS 112549</strain>
    </source>
</reference>
<feature type="transmembrane region" description="Helical" evidence="8">
    <location>
        <begin position="476"/>
        <end position="496"/>
    </location>
</feature>
<dbReference type="FunFam" id="1.20.1740.10:FF:000001">
    <property type="entry name" value="Amino acid permease"/>
    <property type="match status" value="1"/>
</dbReference>
<keyword evidence="2" id="KW-0813">Transport</keyword>
<feature type="transmembrane region" description="Helical" evidence="8">
    <location>
        <begin position="161"/>
        <end position="182"/>
    </location>
</feature>